<dbReference type="InterPro" id="IPR027271">
    <property type="entry name" value="Acetolactate_synth/TF_NikR_C"/>
</dbReference>
<dbReference type="Gene3D" id="3.30.70.1150">
    <property type="entry name" value="ACT-like. Chain A, domain 2"/>
    <property type="match status" value="1"/>
</dbReference>
<evidence type="ECO:0000256" key="6">
    <source>
        <dbReference type="ARBA" id="ARBA00023304"/>
    </source>
</evidence>
<sequence length="172" mass="18592">MPKRTLSVLVENKPGILTRVAALFARRGLNIHSLAVGETEHPEVSRMTIVVDADPRPLEQGTKQLDKLVEVLKIVELEEDASVQRELLLIKVCADPSVRSRVLETVALFRARVVDVSPKVLTIEATGTTDKIAALIRDLEPYGIKEMAQSGLVAIGRGARSIAGGPLLRAAS</sequence>
<dbReference type="GO" id="GO:0009097">
    <property type="term" value="P:isoleucine biosynthetic process"/>
    <property type="evidence" value="ECO:0007669"/>
    <property type="project" value="UniProtKB-UniRule"/>
</dbReference>
<evidence type="ECO:0000256" key="2">
    <source>
        <dbReference type="ARBA" id="ARBA00005025"/>
    </source>
</evidence>
<dbReference type="InterPro" id="IPR004789">
    <property type="entry name" value="Acetalactate_synth_ssu"/>
</dbReference>
<dbReference type="UniPathway" id="UPA00049">
    <property type="reaction ID" value="UER00059"/>
</dbReference>
<dbReference type="CDD" id="cd04878">
    <property type="entry name" value="ACT_AHAS"/>
    <property type="match status" value="1"/>
</dbReference>
<dbReference type="InterPro" id="IPR039557">
    <property type="entry name" value="AHAS_ACT"/>
</dbReference>
<dbReference type="InterPro" id="IPR002912">
    <property type="entry name" value="ACT_dom"/>
</dbReference>
<keyword evidence="6 8" id="KW-0100">Branched-chain amino acid biosynthesis</keyword>
<protein>
    <recommendedName>
        <fullName evidence="8">Acetolactate synthase small subunit</fullName>
        <shortName evidence="8">AHAS</shortName>
        <shortName evidence="8">ALS</shortName>
        <ecNumber evidence="8">2.2.1.6</ecNumber>
    </recommendedName>
    <alternativeName>
        <fullName evidence="8">Acetohydroxy-acid synthase small subunit</fullName>
    </alternativeName>
</protein>
<dbReference type="Pfam" id="PF10369">
    <property type="entry name" value="ALS_ss_C"/>
    <property type="match status" value="1"/>
</dbReference>
<dbReference type="PANTHER" id="PTHR30239">
    <property type="entry name" value="ACETOLACTATE SYNTHASE SMALL SUBUNIT"/>
    <property type="match status" value="1"/>
</dbReference>
<evidence type="ECO:0000256" key="1">
    <source>
        <dbReference type="ARBA" id="ARBA00004974"/>
    </source>
</evidence>
<comment type="function">
    <text evidence="8">Catalyzes the conversion of 2 pyruvate molecules into acetolactate in the first common step of the biosynthetic pathway of the branched-amino acids such as leucine, isoleucine, and valine.</text>
</comment>
<dbReference type="Proteomes" id="UP000649739">
    <property type="component" value="Unassembled WGS sequence"/>
</dbReference>
<evidence type="ECO:0000313" key="10">
    <source>
        <dbReference type="EMBL" id="GGK07501.1"/>
    </source>
</evidence>
<reference evidence="10" key="2">
    <citation type="submission" date="2020-09" db="EMBL/GenBank/DDBJ databases">
        <authorList>
            <person name="Sun Q."/>
            <person name="Ohkuma M."/>
        </authorList>
    </citation>
    <scope>NUCLEOTIDE SEQUENCE</scope>
    <source>
        <strain evidence="10">JCM 3090</strain>
    </source>
</reference>
<dbReference type="GO" id="GO:1990610">
    <property type="term" value="F:acetolactate synthase regulator activity"/>
    <property type="evidence" value="ECO:0007669"/>
    <property type="project" value="UniProtKB-UniRule"/>
</dbReference>
<dbReference type="InterPro" id="IPR054480">
    <property type="entry name" value="AHAS_small-like_ACT"/>
</dbReference>
<dbReference type="PANTHER" id="PTHR30239:SF0">
    <property type="entry name" value="ACETOLACTATE SYNTHASE SMALL SUBUNIT 1, CHLOROPLASTIC"/>
    <property type="match status" value="1"/>
</dbReference>
<dbReference type="AlphaFoldDB" id="A0A8J3BB15"/>
<evidence type="ECO:0000313" key="11">
    <source>
        <dbReference type="Proteomes" id="UP000649739"/>
    </source>
</evidence>
<accession>A0A8J3BB15</accession>
<keyword evidence="8" id="KW-0808">Transferase</keyword>
<evidence type="ECO:0000256" key="5">
    <source>
        <dbReference type="ARBA" id="ARBA00022605"/>
    </source>
</evidence>
<keyword evidence="11" id="KW-1185">Reference proteome</keyword>
<dbReference type="InterPro" id="IPR019455">
    <property type="entry name" value="Acetolactate_synth_ssu_C"/>
</dbReference>
<proteinExistence type="inferred from homology"/>
<dbReference type="GO" id="GO:0009099">
    <property type="term" value="P:L-valine biosynthetic process"/>
    <property type="evidence" value="ECO:0007669"/>
    <property type="project" value="UniProtKB-UniRule"/>
</dbReference>
<name>A0A8J3BB15_9ACTN</name>
<comment type="caution">
    <text evidence="10">The sequence shown here is derived from an EMBL/GenBank/DDBJ whole genome shotgun (WGS) entry which is preliminary data.</text>
</comment>
<comment type="catalytic activity">
    <reaction evidence="7 8">
        <text>2 pyruvate + H(+) = (2S)-2-acetolactate + CO2</text>
        <dbReference type="Rhea" id="RHEA:25249"/>
        <dbReference type="ChEBI" id="CHEBI:15361"/>
        <dbReference type="ChEBI" id="CHEBI:15378"/>
        <dbReference type="ChEBI" id="CHEBI:16526"/>
        <dbReference type="ChEBI" id="CHEBI:58476"/>
        <dbReference type="EC" id="2.2.1.6"/>
    </reaction>
</comment>
<dbReference type="FunFam" id="3.30.70.1150:FF:000001">
    <property type="entry name" value="Acetolactate synthase small subunit"/>
    <property type="match status" value="1"/>
</dbReference>
<dbReference type="EMBL" id="BMQB01000011">
    <property type="protein sequence ID" value="GGK07501.1"/>
    <property type="molecule type" value="Genomic_DNA"/>
</dbReference>
<evidence type="ECO:0000259" key="9">
    <source>
        <dbReference type="PROSITE" id="PS51671"/>
    </source>
</evidence>
<evidence type="ECO:0000256" key="7">
    <source>
        <dbReference type="ARBA" id="ARBA00048670"/>
    </source>
</evidence>
<dbReference type="PROSITE" id="PS51671">
    <property type="entry name" value="ACT"/>
    <property type="match status" value="1"/>
</dbReference>
<organism evidence="10 11">
    <name type="scientific">Pilimelia anulata</name>
    <dbReference type="NCBI Taxonomy" id="53371"/>
    <lineage>
        <taxon>Bacteria</taxon>
        <taxon>Bacillati</taxon>
        <taxon>Actinomycetota</taxon>
        <taxon>Actinomycetes</taxon>
        <taxon>Micromonosporales</taxon>
        <taxon>Micromonosporaceae</taxon>
        <taxon>Pilimelia</taxon>
    </lineage>
</organism>
<comment type="pathway">
    <text evidence="2 8">Amino-acid biosynthesis; L-valine biosynthesis; L-valine from pyruvate: step 1/4.</text>
</comment>
<comment type="subunit">
    <text evidence="4 8">Dimer of large and small chains.</text>
</comment>
<comment type="similarity">
    <text evidence="3 8">Belongs to the acetolactate synthase small subunit family.</text>
</comment>
<comment type="pathway">
    <text evidence="1 8">Amino-acid biosynthesis; L-isoleucine biosynthesis; L-isoleucine from 2-oxobutanoate: step 1/4.</text>
</comment>
<keyword evidence="5 8" id="KW-0028">Amino-acid biosynthesis</keyword>
<evidence type="ECO:0000256" key="8">
    <source>
        <dbReference type="RuleBase" id="RU368092"/>
    </source>
</evidence>
<dbReference type="GO" id="GO:0005829">
    <property type="term" value="C:cytosol"/>
    <property type="evidence" value="ECO:0007669"/>
    <property type="project" value="TreeGrafter"/>
</dbReference>
<dbReference type="RefSeq" id="WP_189171907.1">
    <property type="nucleotide sequence ID" value="NZ_BMQB01000011.1"/>
</dbReference>
<dbReference type="Gene3D" id="3.30.70.260">
    <property type="match status" value="1"/>
</dbReference>
<evidence type="ECO:0000256" key="3">
    <source>
        <dbReference type="ARBA" id="ARBA00006341"/>
    </source>
</evidence>
<dbReference type="UniPathway" id="UPA00047">
    <property type="reaction ID" value="UER00055"/>
</dbReference>
<dbReference type="SUPFAM" id="SSF55021">
    <property type="entry name" value="ACT-like"/>
    <property type="match status" value="2"/>
</dbReference>
<dbReference type="EC" id="2.2.1.6" evidence="8"/>
<dbReference type="InterPro" id="IPR045865">
    <property type="entry name" value="ACT-like_dom_sf"/>
</dbReference>
<reference evidence="10" key="1">
    <citation type="journal article" date="2014" name="Int. J. Syst. Evol. Microbiol.">
        <title>Complete genome sequence of Corynebacterium casei LMG S-19264T (=DSM 44701T), isolated from a smear-ripened cheese.</title>
        <authorList>
            <consortium name="US DOE Joint Genome Institute (JGI-PGF)"/>
            <person name="Walter F."/>
            <person name="Albersmeier A."/>
            <person name="Kalinowski J."/>
            <person name="Ruckert C."/>
        </authorList>
    </citation>
    <scope>NUCLEOTIDE SEQUENCE</scope>
    <source>
        <strain evidence="10">JCM 3090</strain>
    </source>
</reference>
<dbReference type="FunFam" id="3.30.70.260:FF:000001">
    <property type="entry name" value="Acetolactate synthase, small subunit"/>
    <property type="match status" value="1"/>
</dbReference>
<evidence type="ECO:0000256" key="4">
    <source>
        <dbReference type="ARBA" id="ARBA00011744"/>
    </source>
</evidence>
<feature type="domain" description="ACT" evidence="9">
    <location>
        <begin position="5"/>
        <end position="79"/>
    </location>
</feature>
<dbReference type="GO" id="GO:0003984">
    <property type="term" value="F:acetolactate synthase activity"/>
    <property type="evidence" value="ECO:0007669"/>
    <property type="project" value="UniProtKB-UniRule"/>
</dbReference>
<dbReference type="NCBIfam" id="TIGR00119">
    <property type="entry name" value="acolac_sm"/>
    <property type="match status" value="1"/>
</dbReference>
<dbReference type="Pfam" id="PF22629">
    <property type="entry name" value="ACT_AHAS_ss"/>
    <property type="match status" value="1"/>
</dbReference>
<gene>
    <name evidence="10" type="primary">ilvH</name>
    <name evidence="10" type="ORF">GCM10010123_41820</name>
</gene>
<dbReference type="NCBIfam" id="NF008864">
    <property type="entry name" value="PRK11895.1"/>
    <property type="match status" value="1"/>
</dbReference>